<feature type="transmembrane region" description="Helical" evidence="9">
    <location>
        <begin position="135"/>
        <end position="157"/>
    </location>
</feature>
<evidence type="ECO:0000256" key="9">
    <source>
        <dbReference type="SAM" id="Phobius"/>
    </source>
</evidence>
<comment type="subcellular location">
    <subcellularLocation>
        <location evidence="1">Cell inner membrane</location>
        <topology evidence="1">Multi-pass membrane protein</topology>
    </subcellularLocation>
</comment>
<evidence type="ECO:0000256" key="2">
    <source>
        <dbReference type="ARBA" id="ARBA00022448"/>
    </source>
</evidence>
<dbReference type="AlphaFoldDB" id="A0A6I6JLR4"/>
<gene>
    <name evidence="11" type="ORF">GM415_00465</name>
</gene>
<dbReference type="Proteomes" id="UP000428328">
    <property type="component" value="Chromosome"/>
</dbReference>
<evidence type="ECO:0000256" key="6">
    <source>
        <dbReference type="ARBA" id="ARBA00022989"/>
    </source>
</evidence>
<keyword evidence="6 9" id="KW-1133">Transmembrane helix</keyword>
<evidence type="ECO:0000313" key="11">
    <source>
        <dbReference type="EMBL" id="QGY38674.1"/>
    </source>
</evidence>
<organism evidence="11 12">
    <name type="scientific">Pseudodesulfovibrio cashew</name>
    <dbReference type="NCBI Taxonomy" id="2678688"/>
    <lineage>
        <taxon>Bacteria</taxon>
        <taxon>Pseudomonadati</taxon>
        <taxon>Thermodesulfobacteriota</taxon>
        <taxon>Desulfovibrionia</taxon>
        <taxon>Desulfovibrionales</taxon>
        <taxon>Desulfovibrionaceae</taxon>
    </lineage>
</organism>
<evidence type="ECO:0000256" key="4">
    <source>
        <dbReference type="ARBA" id="ARBA00022519"/>
    </source>
</evidence>
<evidence type="ECO:0000256" key="3">
    <source>
        <dbReference type="ARBA" id="ARBA00022475"/>
    </source>
</evidence>
<keyword evidence="7 9" id="KW-0472">Membrane</keyword>
<proteinExistence type="inferred from homology"/>
<dbReference type="InterPro" id="IPR007387">
    <property type="entry name" value="TRAP_DctQ"/>
</dbReference>
<evidence type="ECO:0000256" key="7">
    <source>
        <dbReference type="ARBA" id="ARBA00023136"/>
    </source>
</evidence>
<evidence type="ECO:0000259" key="10">
    <source>
        <dbReference type="Pfam" id="PF04290"/>
    </source>
</evidence>
<dbReference type="PANTHER" id="PTHR35011">
    <property type="entry name" value="2,3-DIKETO-L-GULONATE TRAP TRANSPORTER SMALL PERMEASE PROTEIN YIAM"/>
    <property type="match status" value="1"/>
</dbReference>
<dbReference type="Pfam" id="PF04290">
    <property type="entry name" value="DctQ"/>
    <property type="match status" value="1"/>
</dbReference>
<reference evidence="11 12" key="1">
    <citation type="submission" date="2019-11" db="EMBL/GenBank/DDBJ databases">
        <authorList>
            <person name="Zheng R.K."/>
            <person name="Sun C.M."/>
        </authorList>
    </citation>
    <scope>NUCLEOTIDE SEQUENCE [LARGE SCALE GENOMIC DNA]</scope>
    <source>
        <strain evidence="11 12">SRB007</strain>
    </source>
</reference>
<evidence type="ECO:0000313" key="12">
    <source>
        <dbReference type="Proteomes" id="UP000428328"/>
    </source>
</evidence>
<keyword evidence="12" id="KW-1185">Reference proteome</keyword>
<feature type="domain" description="Tripartite ATP-independent periplasmic transporters DctQ component" evidence="10">
    <location>
        <begin position="39"/>
        <end position="167"/>
    </location>
</feature>
<evidence type="ECO:0000256" key="5">
    <source>
        <dbReference type="ARBA" id="ARBA00022692"/>
    </source>
</evidence>
<dbReference type="RefSeq" id="WP_158945708.1">
    <property type="nucleotide sequence ID" value="NZ_CP046400.1"/>
</dbReference>
<keyword evidence="3" id="KW-1003">Cell membrane</keyword>
<feature type="transmembrane region" description="Helical" evidence="9">
    <location>
        <begin position="103"/>
        <end position="123"/>
    </location>
</feature>
<feature type="transmembrane region" description="Helical" evidence="9">
    <location>
        <begin position="31"/>
        <end position="51"/>
    </location>
</feature>
<accession>A0A6I6JLR4</accession>
<keyword evidence="5 9" id="KW-0812">Transmembrane</keyword>
<dbReference type="InterPro" id="IPR055348">
    <property type="entry name" value="DctQ"/>
</dbReference>
<keyword evidence="2" id="KW-0813">Transport</keyword>
<feature type="transmembrane region" description="Helical" evidence="9">
    <location>
        <begin position="63"/>
        <end position="82"/>
    </location>
</feature>
<keyword evidence="4" id="KW-0997">Cell inner membrane</keyword>
<protein>
    <submittedName>
        <fullName evidence="11">TRAP transporter small permease subunit</fullName>
    </submittedName>
</protein>
<evidence type="ECO:0000256" key="1">
    <source>
        <dbReference type="ARBA" id="ARBA00004429"/>
    </source>
</evidence>
<evidence type="ECO:0000256" key="8">
    <source>
        <dbReference type="ARBA" id="ARBA00038436"/>
    </source>
</evidence>
<name>A0A6I6JLR4_9BACT</name>
<dbReference type="GO" id="GO:0005886">
    <property type="term" value="C:plasma membrane"/>
    <property type="evidence" value="ECO:0007669"/>
    <property type="project" value="UniProtKB-SubCell"/>
</dbReference>
<dbReference type="EMBL" id="CP046400">
    <property type="protein sequence ID" value="QGY38674.1"/>
    <property type="molecule type" value="Genomic_DNA"/>
</dbReference>
<comment type="similarity">
    <text evidence="8">Belongs to the TRAP transporter small permease family.</text>
</comment>
<sequence length="182" mass="20353">MQEHNSPSALQGAARKLETLAYRINYITERICALLVAAMISVVWFGIAERYALALGATWTEELARYIMIWAALLAVPCCAYRREHIGLDLLFSRFPLSWQKPLRLLLDSLGLCFFLFLAFYGLSMAKQGAHQYATIFGMTMLVPFTSVPVTATLTAFQIVVTMFREAAGVTPLFVEKEAAKC</sequence>
<dbReference type="KEGG" id="psel:GM415_00465"/>